<protein>
    <recommendedName>
        <fullName evidence="3">Acetyltransferase</fullName>
    </recommendedName>
</protein>
<reference evidence="2" key="1">
    <citation type="submission" date="2015-09" db="EMBL/GenBank/DDBJ databases">
        <authorList>
            <person name="Shao Z."/>
            <person name="Wang L."/>
        </authorList>
    </citation>
    <scope>NUCLEOTIDE SEQUENCE [LARGE SCALE GENOMIC DNA]</scope>
    <source>
        <strain evidence="2">F13-1</strain>
    </source>
</reference>
<dbReference type="KEGG" id="zdf:AN401_17565"/>
<dbReference type="AlphaFoldDB" id="A0A291HTQ5"/>
<evidence type="ECO:0000313" key="1">
    <source>
        <dbReference type="EMBL" id="ATG75428.1"/>
    </source>
</evidence>
<dbReference type="EMBL" id="CP012621">
    <property type="protein sequence ID" value="ATG75428.1"/>
    <property type="molecule type" value="Genomic_DNA"/>
</dbReference>
<keyword evidence="2" id="KW-1185">Reference proteome</keyword>
<name>A0A291HTQ5_9GAMM</name>
<evidence type="ECO:0000313" key="2">
    <source>
        <dbReference type="Proteomes" id="UP000217763"/>
    </source>
</evidence>
<proteinExistence type="predicted"/>
<dbReference type="RefSeq" id="WP_096780097.1">
    <property type="nucleotide sequence ID" value="NZ_CP012621.1"/>
</dbReference>
<gene>
    <name evidence="1" type="ORF">AN401_17565</name>
</gene>
<evidence type="ECO:0008006" key="3">
    <source>
        <dbReference type="Google" id="ProtNLM"/>
    </source>
</evidence>
<organism evidence="1 2">
    <name type="scientific">Zobellella denitrificans</name>
    <dbReference type="NCBI Taxonomy" id="347534"/>
    <lineage>
        <taxon>Bacteria</taxon>
        <taxon>Pseudomonadati</taxon>
        <taxon>Pseudomonadota</taxon>
        <taxon>Gammaproteobacteria</taxon>
        <taxon>Aeromonadales</taxon>
        <taxon>Aeromonadaceae</taxon>
        <taxon>Zobellella</taxon>
    </lineage>
</organism>
<sequence>MNSSEAEHIRQACLQVAIEAYEQGGLLGLCQEGRFELAMDAIRHLTLAPFCDEDRESASRS</sequence>
<dbReference type="Proteomes" id="UP000217763">
    <property type="component" value="Chromosome"/>
</dbReference>
<accession>A0A291HTQ5</accession>